<accession>A0AA35WSM5</accession>
<dbReference type="Gene3D" id="2.40.50.140">
    <property type="entry name" value="Nucleic acid-binding proteins"/>
    <property type="match status" value="1"/>
</dbReference>
<dbReference type="GO" id="GO:0005665">
    <property type="term" value="C:RNA polymerase II, core complex"/>
    <property type="evidence" value="ECO:0007669"/>
    <property type="project" value="TreeGrafter"/>
</dbReference>
<dbReference type="AlphaFoldDB" id="A0AA35WSM5"/>
<dbReference type="GO" id="GO:0031369">
    <property type="term" value="F:translation initiation factor binding"/>
    <property type="evidence" value="ECO:0007669"/>
    <property type="project" value="TreeGrafter"/>
</dbReference>
<evidence type="ECO:0000313" key="11">
    <source>
        <dbReference type="Proteomes" id="UP001174909"/>
    </source>
</evidence>
<evidence type="ECO:0000259" key="9">
    <source>
        <dbReference type="Pfam" id="PF03876"/>
    </source>
</evidence>
<dbReference type="InterPro" id="IPR012340">
    <property type="entry name" value="NA-bd_OB-fold"/>
</dbReference>
<evidence type="ECO:0000256" key="5">
    <source>
        <dbReference type="ARBA" id="ARBA00023163"/>
    </source>
</evidence>
<evidence type="ECO:0000256" key="3">
    <source>
        <dbReference type="ARBA" id="ARBA00015928"/>
    </source>
</evidence>
<dbReference type="GO" id="GO:0006367">
    <property type="term" value="P:transcription initiation at RNA polymerase II promoter"/>
    <property type="evidence" value="ECO:0007669"/>
    <property type="project" value="TreeGrafter"/>
</dbReference>
<evidence type="ECO:0000256" key="6">
    <source>
        <dbReference type="ARBA" id="ARBA00023242"/>
    </source>
</evidence>
<dbReference type="EMBL" id="CASHTH010002529">
    <property type="protein sequence ID" value="CAI8031359.1"/>
    <property type="molecule type" value="Genomic_DNA"/>
</dbReference>
<keyword evidence="4 10" id="KW-0240">DNA-directed RNA polymerase</keyword>
<dbReference type="GO" id="GO:0000932">
    <property type="term" value="C:P-body"/>
    <property type="evidence" value="ECO:0007669"/>
    <property type="project" value="TreeGrafter"/>
</dbReference>
<evidence type="ECO:0000313" key="10">
    <source>
        <dbReference type="EMBL" id="CAI8031359.1"/>
    </source>
</evidence>
<feature type="domain" description="RNA polymerase Rpb7-like N-terminal" evidence="9">
    <location>
        <begin position="11"/>
        <end position="64"/>
    </location>
</feature>
<evidence type="ECO:0000259" key="8">
    <source>
        <dbReference type="Pfam" id="PF00575"/>
    </source>
</evidence>
<comment type="caution">
    <text evidence="10">The sequence shown here is derived from an EMBL/GenBank/DDBJ whole genome shotgun (WGS) entry which is preliminary data.</text>
</comment>
<feature type="domain" description="S1 motif" evidence="8">
    <location>
        <begin position="79"/>
        <end position="157"/>
    </location>
</feature>
<evidence type="ECO:0000256" key="1">
    <source>
        <dbReference type="ARBA" id="ARBA00004123"/>
    </source>
</evidence>
<dbReference type="GO" id="GO:0060213">
    <property type="term" value="P:positive regulation of nuclear-transcribed mRNA poly(A) tail shortening"/>
    <property type="evidence" value="ECO:0007669"/>
    <property type="project" value="TreeGrafter"/>
</dbReference>
<keyword evidence="5" id="KW-0804">Transcription</keyword>
<dbReference type="SUPFAM" id="SSF50249">
    <property type="entry name" value="Nucleic acid-binding proteins"/>
    <property type="match status" value="1"/>
</dbReference>
<sequence>MFFHIALDHEILLHPRYFGPNLLETVKKKLFTEVEGTCTGKYGFVIAVTTIDNIGLGTLQPGRGFCLYPVKYKAIVFRPFKGEVLDAIVTKVNKVGMFTQIGPLSCFVSKHSIPPEMEFDPNSTPPSYTTADQDVVIQEKDSIRLRIVGTRVDANDIFAVGTTNGLIILAM</sequence>
<dbReference type="FunFam" id="3.30.1490.120:FF:000001">
    <property type="entry name" value="DNA-directed RNA polymerase II subunit RPB7"/>
    <property type="match status" value="1"/>
</dbReference>
<dbReference type="Pfam" id="PF00575">
    <property type="entry name" value="S1"/>
    <property type="match status" value="1"/>
</dbReference>
<dbReference type="Pfam" id="PF03876">
    <property type="entry name" value="SHS2_Rpb7-N"/>
    <property type="match status" value="1"/>
</dbReference>
<gene>
    <name evidence="10" type="ORF">GBAR_LOCUS17808</name>
</gene>
<keyword evidence="6" id="KW-0539">Nucleus</keyword>
<dbReference type="InterPro" id="IPR003029">
    <property type="entry name" value="S1_domain"/>
</dbReference>
<dbReference type="Gene3D" id="3.30.1490.120">
    <property type="entry name" value="RNA polymerase Rpb7-like, N-terminal domain"/>
    <property type="match status" value="1"/>
</dbReference>
<dbReference type="CDD" id="cd04462">
    <property type="entry name" value="S1_RNAPII_Rpb7"/>
    <property type="match status" value="1"/>
</dbReference>
<dbReference type="InterPro" id="IPR036898">
    <property type="entry name" value="RNA_pol_Rpb7-like_N_sf"/>
</dbReference>
<name>A0AA35WSM5_GEOBA</name>
<dbReference type="GO" id="GO:0045948">
    <property type="term" value="P:positive regulation of translational initiation"/>
    <property type="evidence" value="ECO:0007669"/>
    <property type="project" value="TreeGrafter"/>
</dbReference>
<organism evidence="10 11">
    <name type="scientific">Geodia barretti</name>
    <name type="common">Barrett's horny sponge</name>
    <dbReference type="NCBI Taxonomy" id="519541"/>
    <lineage>
        <taxon>Eukaryota</taxon>
        <taxon>Metazoa</taxon>
        <taxon>Porifera</taxon>
        <taxon>Demospongiae</taxon>
        <taxon>Heteroscleromorpha</taxon>
        <taxon>Tetractinellida</taxon>
        <taxon>Astrophorina</taxon>
        <taxon>Geodiidae</taxon>
        <taxon>Geodia</taxon>
    </lineage>
</organism>
<dbReference type="GO" id="GO:0003697">
    <property type="term" value="F:single-stranded DNA binding"/>
    <property type="evidence" value="ECO:0007669"/>
    <property type="project" value="TreeGrafter"/>
</dbReference>
<comment type="subcellular location">
    <subcellularLocation>
        <location evidence="1">Nucleus</location>
    </subcellularLocation>
</comment>
<dbReference type="PANTHER" id="PTHR12709:SF4">
    <property type="entry name" value="DNA-DIRECTED RNA POLYMERASE II SUBUNIT RPB7"/>
    <property type="match status" value="1"/>
</dbReference>
<dbReference type="PANTHER" id="PTHR12709">
    <property type="entry name" value="DNA-DIRECTED RNA POLYMERASE II, III"/>
    <property type="match status" value="1"/>
</dbReference>
<dbReference type="FunFam" id="2.40.50.140:FF:000043">
    <property type="entry name" value="DNA-directed RNA polymerase II subunit RPB7"/>
    <property type="match status" value="1"/>
</dbReference>
<reference evidence="10" key="1">
    <citation type="submission" date="2023-03" db="EMBL/GenBank/DDBJ databases">
        <authorList>
            <person name="Steffen K."/>
            <person name="Cardenas P."/>
        </authorList>
    </citation>
    <scope>NUCLEOTIDE SEQUENCE</scope>
</reference>
<dbReference type="Proteomes" id="UP001174909">
    <property type="component" value="Unassembled WGS sequence"/>
</dbReference>
<protein>
    <recommendedName>
        <fullName evidence="3">DNA-directed RNA polymerase II subunit RPB7</fullName>
    </recommendedName>
    <alternativeName>
        <fullName evidence="7">DNA-directed RNA polymerase II subunit rpb7</fullName>
    </alternativeName>
</protein>
<dbReference type="InterPro" id="IPR045113">
    <property type="entry name" value="Rpb7-like"/>
</dbReference>
<dbReference type="InterPro" id="IPR005576">
    <property type="entry name" value="Rpb7-like_N"/>
</dbReference>
<dbReference type="SUPFAM" id="SSF88798">
    <property type="entry name" value="N-terminal, heterodimerisation domain of RBP7 (RpoE)"/>
    <property type="match status" value="1"/>
</dbReference>
<comment type="similarity">
    <text evidence="2">Belongs to the eukaryotic RPB7/RPC8 RNA polymerase subunit family.</text>
</comment>
<dbReference type="CDD" id="cd04329">
    <property type="entry name" value="RNAP_II_Rpb7_N"/>
    <property type="match status" value="1"/>
</dbReference>
<evidence type="ECO:0000256" key="7">
    <source>
        <dbReference type="ARBA" id="ARBA00073912"/>
    </source>
</evidence>
<proteinExistence type="inferred from homology"/>
<keyword evidence="11" id="KW-1185">Reference proteome</keyword>
<dbReference type="GO" id="GO:0003727">
    <property type="term" value="F:single-stranded RNA binding"/>
    <property type="evidence" value="ECO:0007669"/>
    <property type="project" value="TreeGrafter"/>
</dbReference>
<evidence type="ECO:0000256" key="4">
    <source>
        <dbReference type="ARBA" id="ARBA00022478"/>
    </source>
</evidence>
<evidence type="ECO:0000256" key="2">
    <source>
        <dbReference type="ARBA" id="ARBA00009307"/>
    </source>
</evidence>